<comment type="caution">
    <text evidence="1">The sequence shown here is derived from an EMBL/GenBank/DDBJ whole genome shotgun (WGS) entry which is preliminary data.</text>
</comment>
<accession>A0AAX0YW60</accession>
<dbReference type="Proteomes" id="UP000240728">
    <property type="component" value="Unassembled WGS sequence"/>
</dbReference>
<reference evidence="1 2" key="1">
    <citation type="submission" date="2018-01" db="EMBL/GenBank/DDBJ databases">
        <title>Whole genome sequencing of Histamine producing bacteria.</title>
        <authorList>
            <person name="Butler K."/>
        </authorList>
    </citation>
    <scope>NUCLEOTIDE SEQUENCE [LARGE SCALE GENOMIC DNA]</scope>
    <source>
        <strain evidence="1 2">A1-4</strain>
    </source>
</reference>
<sequence length="113" mass="13053">MPHNLITYRCNFNNYNDALKHSALYCTSSSLDSLESISGLEDLLDLKCTIENLYGTNHVWGILTNDELTFIELTDLSNFLHDKSECKYSYIELEDLIKDYLQEKNKTSNTNCN</sequence>
<organism evidence="1 2">
    <name type="scientific">Photobacterium kishitanii</name>
    <dbReference type="NCBI Taxonomy" id="318456"/>
    <lineage>
        <taxon>Bacteria</taxon>
        <taxon>Pseudomonadati</taxon>
        <taxon>Pseudomonadota</taxon>
        <taxon>Gammaproteobacteria</taxon>
        <taxon>Vibrionales</taxon>
        <taxon>Vibrionaceae</taxon>
        <taxon>Photobacterium</taxon>
    </lineage>
</organism>
<protein>
    <submittedName>
        <fullName evidence="1">Uncharacterized protein</fullName>
    </submittedName>
</protein>
<dbReference type="EMBL" id="PYOZ01000010">
    <property type="protein sequence ID" value="PSX43988.1"/>
    <property type="molecule type" value="Genomic_DNA"/>
</dbReference>
<proteinExistence type="predicted"/>
<evidence type="ECO:0000313" key="2">
    <source>
        <dbReference type="Proteomes" id="UP000240728"/>
    </source>
</evidence>
<dbReference type="RefSeq" id="WP_045043166.1">
    <property type="nucleotide sequence ID" value="NZ_JZTB01000014.1"/>
</dbReference>
<keyword evidence="2" id="KW-1185">Reference proteome</keyword>
<gene>
    <name evidence="1" type="ORF">C0W53_15260</name>
</gene>
<name>A0AAX0YW60_9GAMM</name>
<evidence type="ECO:0000313" key="1">
    <source>
        <dbReference type="EMBL" id="PSX43988.1"/>
    </source>
</evidence>
<dbReference type="AlphaFoldDB" id="A0AAX0YW60"/>